<dbReference type="GO" id="GO:0005829">
    <property type="term" value="C:cytosol"/>
    <property type="evidence" value="ECO:0007669"/>
    <property type="project" value="TreeGrafter"/>
</dbReference>
<dbReference type="PANTHER" id="PTHR46832:SF2">
    <property type="entry name" value="FUTALOSINE HYDROLASE"/>
    <property type="match status" value="1"/>
</dbReference>
<comment type="function">
    <text evidence="1">Catalyzes the hydrolysis of futalosine (FL) to dehypoxanthine futalosine (DHFL) and hypoxanthine, a step in the biosynthesis of menaquinone (MK, vitamin K2).</text>
</comment>
<organism evidence="4 5">
    <name type="scientific">Jatrophihabitans endophyticus</name>
    <dbReference type="NCBI Taxonomy" id="1206085"/>
    <lineage>
        <taxon>Bacteria</taxon>
        <taxon>Bacillati</taxon>
        <taxon>Actinomycetota</taxon>
        <taxon>Actinomycetes</taxon>
        <taxon>Jatrophihabitantales</taxon>
        <taxon>Jatrophihabitantaceae</taxon>
        <taxon>Jatrophihabitans</taxon>
    </lineage>
</organism>
<keyword evidence="5" id="KW-1185">Reference proteome</keyword>
<evidence type="ECO:0000259" key="3">
    <source>
        <dbReference type="Pfam" id="PF01048"/>
    </source>
</evidence>
<dbReference type="SUPFAM" id="SSF53167">
    <property type="entry name" value="Purine and uridine phosphorylases"/>
    <property type="match status" value="1"/>
</dbReference>
<name>A0A1M5RH50_9ACTN</name>
<protein>
    <recommendedName>
        <fullName evidence="1 2">Futalosine hydrolase</fullName>
        <shortName evidence="1">FL hydrolase</shortName>
        <ecNumber evidence="1 2">3.2.2.26</ecNumber>
    </recommendedName>
    <alternativeName>
        <fullName evidence="1">Futalosine nucleosidase</fullName>
    </alternativeName>
    <alternativeName>
        <fullName evidence="1">Menaquinone biosynthetic enzyme MqnB</fullName>
    </alternativeName>
</protein>
<accession>A0A1M5RH50</accession>
<comment type="similarity">
    <text evidence="1">Belongs to the PNP/UDP phosphorylase family. Futalosine hydrolase subfamily.</text>
</comment>
<keyword evidence="1" id="KW-0474">Menaquinone biosynthesis</keyword>
<dbReference type="NCBIfam" id="NF006087">
    <property type="entry name" value="PRK08236.1"/>
    <property type="match status" value="1"/>
</dbReference>
<dbReference type="AlphaFoldDB" id="A0A1M5RH50"/>
<keyword evidence="1 4" id="KW-0378">Hydrolase</keyword>
<dbReference type="InterPro" id="IPR035994">
    <property type="entry name" value="Nucleoside_phosphorylase_sf"/>
</dbReference>
<evidence type="ECO:0000313" key="5">
    <source>
        <dbReference type="Proteomes" id="UP000186132"/>
    </source>
</evidence>
<evidence type="ECO:0000313" key="4">
    <source>
        <dbReference type="EMBL" id="SHH25538.1"/>
    </source>
</evidence>
<evidence type="ECO:0000256" key="2">
    <source>
        <dbReference type="NCBIfam" id="TIGR03664"/>
    </source>
</evidence>
<dbReference type="Gene3D" id="3.40.50.1580">
    <property type="entry name" value="Nucleoside phosphorylase domain"/>
    <property type="match status" value="1"/>
</dbReference>
<dbReference type="EC" id="3.2.2.26" evidence="1 2"/>
<dbReference type="NCBIfam" id="TIGR03664">
    <property type="entry name" value="fut_nucase"/>
    <property type="match status" value="1"/>
</dbReference>
<gene>
    <name evidence="1" type="primary">mqnB</name>
    <name evidence="4" type="ORF">SAMN05443575_3547</name>
</gene>
<reference evidence="4 5" key="1">
    <citation type="submission" date="2016-11" db="EMBL/GenBank/DDBJ databases">
        <authorList>
            <person name="Jaros S."/>
            <person name="Januszkiewicz K."/>
            <person name="Wedrychowicz H."/>
        </authorList>
    </citation>
    <scope>NUCLEOTIDE SEQUENCE [LARGE SCALE GENOMIC DNA]</scope>
    <source>
        <strain evidence="4 5">DSM 45627</strain>
    </source>
</reference>
<dbReference type="Pfam" id="PF01048">
    <property type="entry name" value="PNP_UDP_1"/>
    <property type="match status" value="1"/>
</dbReference>
<proteinExistence type="inferred from homology"/>
<dbReference type="PANTHER" id="PTHR46832">
    <property type="entry name" value="5'-METHYLTHIOADENOSINE/S-ADENOSYLHOMOCYSTEINE NUCLEOSIDASE"/>
    <property type="match status" value="1"/>
</dbReference>
<comment type="pathway">
    <text evidence="1">Quinol/quinone metabolism; menaquinone biosynthesis.</text>
</comment>
<comment type="catalytic activity">
    <reaction evidence="1">
        <text>futalosine + H2O = dehypoxanthine futalosine + hypoxanthine</text>
        <dbReference type="Rhea" id="RHEA:25904"/>
        <dbReference type="ChEBI" id="CHEBI:15377"/>
        <dbReference type="ChEBI" id="CHEBI:17368"/>
        <dbReference type="ChEBI" id="CHEBI:58863"/>
        <dbReference type="ChEBI" id="CHEBI:58864"/>
        <dbReference type="EC" id="3.2.2.26"/>
    </reaction>
</comment>
<dbReference type="STRING" id="1206085.SAMN05443575_3547"/>
<dbReference type="GO" id="GO:0009116">
    <property type="term" value="P:nucleoside metabolic process"/>
    <property type="evidence" value="ECO:0007669"/>
    <property type="project" value="InterPro"/>
</dbReference>
<dbReference type="GO" id="GO:0009234">
    <property type="term" value="P:menaquinone biosynthetic process"/>
    <property type="evidence" value="ECO:0007669"/>
    <property type="project" value="UniProtKB-UniRule"/>
</dbReference>
<dbReference type="GO" id="GO:0008782">
    <property type="term" value="F:adenosylhomocysteine nucleosidase activity"/>
    <property type="evidence" value="ECO:0007669"/>
    <property type="project" value="TreeGrafter"/>
</dbReference>
<dbReference type="UniPathway" id="UPA00079"/>
<dbReference type="GO" id="GO:0019284">
    <property type="term" value="P:L-methionine salvage from S-adenosylmethionine"/>
    <property type="evidence" value="ECO:0007669"/>
    <property type="project" value="TreeGrafter"/>
</dbReference>
<dbReference type="HAMAP" id="MF_00991">
    <property type="entry name" value="MqnB"/>
    <property type="match status" value="1"/>
</dbReference>
<dbReference type="GO" id="GO:0008930">
    <property type="term" value="F:methylthioadenosine nucleosidase activity"/>
    <property type="evidence" value="ECO:0007669"/>
    <property type="project" value="TreeGrafter"/>
</dbReference>
<sequence length="199" mass="19349">MITAVEAEAAAIRAALPRGAAVRVVVGGVGPAAAAATAGRELVTGADLVVSAGIGGGFAPLAPGAIAVATTSVFADLGADTAEGFVPMAELGFGVAEHPVPAKLAVELADRTGGHLGTVLTVATVTGTAERAAALARRYPDAVAEAMEGAGVAIAATHAGVPFAELRTISNAVGPRDRAAWRIEDALAALGRAVAEATA</sequence>
<evidence type="ECO:0000256" key="1">
    <source>
        <dbReference type="HAMAP-Rule" id="MF_00991"/>
    </source>
</evidence>
<dbReference type="RefSeq" id="WP_200800290.1">
    <property type="nucleotide sequence ID" value="NZ_FQVU01000005.1"/>
</dbReference>
<dbReference type="Proteomes" id="UP000186132">
    <property type="component" value="Unassembled WGS sequence"/>
</dbReference>
<dbReference type="EMBL" id="FQVU01000005">
    <property type="protein sequence ID" value="SHH25538.1"/>
    <property type="molecule type" value="Genomic_DNA"/>
</dbReference>
<dbReference type="CDD" id="cd17766">
    <property type="entry name" value="futalosine_nucleosidase_MqnB"/>
    <property type="match status" value="1"/>
</dbReference>
<dbReference type="InterPro" id="IPR019963">
    <property type="entry name" value="FL_hydrolase_MqnB"/>
</dbReference>
<feature type="domain" description="Nucleoside phosphorylase" evidence="3">
    <location>
        <begin position="19"/>
        <end position="197"/>
    </location>
</feature>
<dbReference type="InterPro" id="IPR000845">
    <property type="entry name" value="Nucleoside_phosphorylase_d"/>
</dbReference>